<dbReference type="EMBL" id="BLRU01000014">
    <property type="protein sequence ID" value="GFP18796.1"/>
    <property type="molecule type" value="Genomic_DNA"/>
</dbReference>
<accession>A0A6V8NJV1</accession>
<organism evidence="1 10">
    <name type="scientific">Candidatus Hakubella thermalkaliphila</name>
    <dbReference type="NCBI Taxonomy" id="2754717"/>
    <lineage>
        <taxon>Bacteria</taxon>
        <taxon>Bacillati</taxon>
        <taxon>Actinomycetota</taxon>
        <taxon>Actinomycetota incertae sedis</taxon>
        <taxon>Candidatus Hakubellales</taxon>
        <taxon>Candidatus Hakubellaceae</taxon>
        <taxon>Candidatus Hakubella</taxon>
    </lineage>
</organism>
<comment type="caution">
    <text evidence="1">The sequence shown here is derived from an EMBL/GenBank/DDBJ whole genome shotgun (WGS) entry which is preliminary data.</text>
</comment>
<dbReference type="InterPro" id="IPR015867">
    <property type="entry name" value="N-reg_PII/ATP_PRibTrfase_C"/>
</dbReference>
<dbReference type="InterPro" id="IPR002187">
    <property type="entry name" value="N-reg_PII"/>
</dbReference>
<dbReference type="EMBL" id="BLSD01000090">
    <property type="protein sequence ID" value="GFP39793.1"/>
    <property type="molecule type" value="Genomic_DNA"/>
</dbReference>
<name>A0A6V8NJV1_9ACTN</name>
<evidence type="ECO:0000313" key="3">
    <source>
        <dbReference type="EMBL" id="GFP30458.1"/>
    </source>
</evidence>
<dbReference type="GO" id="GO:0030234">
    <property type="term" value="F:enzyme regulator activity"/>
    <property type="evidence" value="ECO:0007669"/>
    <property type="project" value="InterPro"/>
</dbReference>
<dbReference type="RefSeq" id="WP_176231595.1">
    <property type="nucleotide sequence ID" value="NZ_BLRU01000014.1"/>
</dbReference>
<dbReference type="Proteomes" id="UP000585609">
    <property type="component" value="Unassembled WGS sequence"/>
</dbReference>
<dbReference type="Proteomes" id="UP000588083">
    <property type="component" value="Unassembled WGS sequence"/>
</dbReference>
<dbReference type="Pfam" id="PF00543">
    <property type="entry name" value="P-II"/>
    <property type="match status" value="1"/>
</dbReference>
<dbReference type="Gene3D" id="3.30.70.120">
    <property type="match status" value="1"/>
</dbReference>
<dbReference type="Proteomes" id="UP000561271">
    <property type="component" value="Unassembled WGS sequence"/>
</dbReference>
<evidence type="ECO:0000313" key="12">
    <source>
        <dbReference type="Proteomes" id="UP000588083"/>
    </source>
</evidence>
<dbReference type="EMBL" id="BLSA01000142">
    <property type="protein sequence ID" value="GFP32738.1"/>
    <property type="molecule type" value="Genomic_DNA"/>
</dbReference>
<evidence type="ECO:0000313" key="8">
    <source>
        <dbReference type="Proteomes" id="UP000568877"/>
    </source>
</evidence>
<sequence length="112" mass="12469">MELENATKVVIITETIIESSILRLLKSLGVKGFTIYKDITGEGGRGIRSVSGGLSELGENVRIEIIVSNEEKARLIMENVCDKYLSKYAGIIYLENVQVIRIEKFANQNPHS</sequence>
<reference evidence="7 8" key="1">
    <citation type="journal article" date="2020" name="Front. Microbiol.">
        <title>Single-cell genomics of novel Actinobacteria with the Wood-Ljungdahl pathway discovered in a serpentinizing system.</title>
        <authorList>
            <person name="Merino N."/>
            <person name="Kawai M."/>
            <person name="Boyd E.S."/>
            <person name="Colman D.R."/>
            <person name="McGlynn S.E."/>
            <person name="Nealson K.H."/>
            <person name="Kurokawa K."/>
            <person name="Hongoh Y."/>
        </authorList>
    </citation>
    <scope>NUCLEOTIDE SEQUENCE [LARGE SCALE GENOMIC DNA]</scope>
    <source>
        <strain evidence="1 10">S03</strain>
        <strain evidence="2 11">S09_30</strain>
        <strain evidence="3 12">S34</strain>
        <strain evidence="4 8">S42</strain>
        <strain evidence="5 7">S44</strain>
        <strain evidence="6 9">S47</strain>
    </source>
</reference>
<proteinExistence type="predicted"/>
<dbReference type="GO" id="GO:0006808">
    <property type="term" value="P:regulation of nitrogen utilization"/>
    <property type="evidence" value="ECO:0007669"/>
    <property type="project" value="InterPro"/>
</dbReference>
<dbReference type="InterPro" id="IPR011322">
    <property type="entry name" value="N-reg_PII-like_a/b"/>
</dbReference>
<evidence type="ECO:0000313" key="2">
    <source>
        <dbReference type="EMBL" id="GFP23540.1"/>
    </source>
</evidence>
<evidence type="ECO:0000313" key="9">
    <source>
        <dbReference type="Proteomes" id="UP000569018"/>
    </source>
</evidence>
<evidence type="ECO:0000313" key="6">
    <source>
        <dbReference type="EMBL" id="GFP39793.1"/>
    </source>
</evidence>
<dbReference type="AlphaFoldDB" id="A0A6V8NJV1"/>
<gene>
    <name evidence="1" type="ORF">HKBW3S03_00301</name>
    <name evidence="2" type="ORF">HKBW3S09_01006</name>
    <name evidence="3" type="ORF">HKBW3S34_01379</name>
    <name evidence="4" type="ORF">HKBW3S42_01044</name>
    <name evidence="5" type="ORF">HKBW3S44_01034</name>
    <name evidence="6" type="ORF">HKBW3S47_01491</name>
</gene>
<dbReference type="SUPFAM" id="SSF54913">
    <property type="entry name" value="GlnB-like"/>
    <property type="match status" value="1"/>
</dbReference>
<dbReference type="Proteomes" id="UP000568877">
    <property type="component" value="Unassembled WGS sequence"/>
</dbReference>
<evidence type="ECO:0000313" key="1">
    <source>
        <dbReference type="EMBL" id="GFP18796.1"/>
    </source>
</evidence>
<dbReference type="EMBL" id="BLRW01000131">
    <property type="protein sequence ID" value="GFP23540.1"/>
    <property type="molecule type" value="Genomic_DNA"/>
</dbReference>
<evidence type="ECO:0000313" key="4">
    <source>
        <dbReference type="EMBL" id="GFP32738.1"/>
    </source>
</evidence>
<evidence type="ECO:0000313" key="10">
    <source>
        <dbReference type="Proteomes" id="UP000574717"/>
    </source>
</evidence>
<evidence type="ECO:0000313" key="11">
    <source>
        <dbReference type="Proteomes" id="UP000585609"/>
    </source>
</evidence>
<evidence type="ECO:0000313" key="5">
    <source>
        <dbReference type="EMBL" id="GFP37354.1"/>
    </source>
</evidence>
<dbReference type="EMBL" id="BLSC01000077">
    <property type="protein sequence ID" value="GFP37354.1"/>
    <property type="molecule type" value="Genomic_DNA"/>
</dbReference>
<dbReference type="EMBL" id="BLRZ01000068">
    <property type="protein sequence ID" value="GFP30458.1"/>
    <property type="molecule type" value="Genomic_DNA"/>
</dbReference>
<dbReference type="Proteomes" id="UP000574717">
    <property type="component" value="Unassembled WGS sequence"/>
</dbReference>
<evidence type="ECO:0000313" key="7">
    <source>
        <dbReference type="Proteomes" id="UP000561271"/>
    </source>
</evidence>
<keyword evidence="12" id="KW-1185">Reference proteome</keyword>
<protein>
    <submittedName>
        <fullName evidence="1">Nitrogen regulatory protein P-II 2</fullName>
    </submittedName>
</protein>
<dbReference type="Proteomes" id="UP000569018">
    <property type="component" value="Unassembled WGS sequence"/>
</dbReference>